<sequence>MTVSCLISARIGVNKRDLDPASIPNYPIANAEVPDGPTDPDRAGHLSSLGKQLGRRFERTGSMEDLNRAVDVADMAVKATPQDPP</sequence>
<evidence type="ECO:0000313" key="2">
    <source>
        <dbReference type="Proteomes" id="UP000054565"/>
    </source>
</evidence>
<gene>
    <name evidence="1" type="ORF">CIRG_08636</name>
</gene>
<accession>A0A0J6YMP3</accession>
<reference evidence="2" key="1">
    <citation type="journal article" date="2010" name="Genome Res.">
        <title>Population genomic sequencing of Coccidioides fungi reveals recent hybridization and transposon control.</title>
        <authorList>
            <person name="Neafsey D.E."/>
            <person name="Barker B.M."/>
            <person name="Sharpton T.J."/>
            <person name="Stajich J.E."/>
            <person name="Park D.J."/>
            <person name="Whiston E."/>
            <person name="Hung C.-Y."/>
            <person name="McMahan C."/>
            <person name="White J."/>
            <person name="Sykes S."/>
            <person name="Heiman D."/>
            <person name="Young S."/>
            <person name="Zeng Q."/>
            <person name="Abouelleil A."/>
            <person name="Aftuck L."/>
            <person name="Bessette D."/>
            <person name="Brown A."/>
            <person name="FitzGerald M."/>
            <person name="Lui A."/>
            <person name="Macdonald J.P."/>
            <person name="Priest M."/>
            <person name="Orbach M.J."/>
            <person name="Galgiani J.N."/>
            <person name="Kirkland T.N."/>
            <person name="Cole G.T."/>
            <person name="Birren B.W."/>
            <person name="Henn M.R."/>
            <person name="Taylor J.W."/>
            <person name="Rounsley S.D."/>
        </authorList>
    </citation>
    <scope>NUCLEOTIDE SEQUENCE [LARGE SCALE GENOMIC DNA]</scope>
    <source>
        <strain evidence="2">RMSCC 2394</strain>
    </source>
</reference>
<organism evidence="1 2">
    <name type="scientific">Coccidioides immitis RMSCC 2394</name>
    <dbReference type="NCBI Taxonomy" id="404692"/>
    <lineage>
        <taxon>Eukaryota</taxon>
        <taxon>Fungi</taxon>
        <taxon>Dikarya</taxon>
        <taxon>Ascomycota</taxon>
        <taxon>Pezizomycotina</taxon>
        <taxon>Eurotiomycetes</taxon>
        <taxon>Eurotiomycetidae</taxon>
        <taxon>Onygenales</taxon>
        <taxon>Onygenaceae</taxon>
        <taxon>Coccidioides</taxon>
    </lineage>
</organism>
<dbReference type="AlphaFoldDB" id="A0A0J6YMP3"/>
<dbReference type="Proteomes" id="UP000054565">
    <property type="component" value="Unassembled WGS sequence"/>
</dbReference>
<evidence type="ECO:0000313" key="1">
    <source>
        <dbReference type="EMBL" id="KMP08955.1"/>
    </source>
</evidence>
<proteinExistence type="predicted"/>
<name>A0A0J6YMP3_COCIT</name>
<protein>
    <submittedName>
        <fullName evidence="1">Uncharacterized protein</fullName>
    </submittedName>
</protein>
<dbReference type="EMBL" id="DS028098">
    <property type="protein sequence ID" value="KMP08955.1"/>
    <property type="molecule type" value="Genomic_DNA"/>
</dbReference>